<keyword evidence="3" id="KW-1185">Reference proteome</keyword>
<feature type="compositionally biased region" description="Basic residues" evidence="1">
    <location>
        <begin position="54"/>
        <end position="64"/>
    </location>
</feature>
<gene>
    <name evidence="2" type="ORF">Scep_021876</name>
</gene>
<dbReference type="EMBL" id="JBBNAG010000009">
    <property type="protein sequence ID" value="KAK9105032.1"/>
    <property type="molecule type" value="Genomic_DNA"/>
</dbReference>
<dbReference type="Proteomes" id="UP001419268">
    <property type="component" value="Unassembled WGS sequence"/>
</dbReference>
<feature type="region of interest" description="Disordered" evidence="1">
    <location>
        <begin position="1"/>
        <end position="87"/>
    </location>
</feature>
<feature type="compositionally biased region" description="Pro residues" evidence="1">
    <location>
        <begin position="42"/>
        <end position="52"/>
    </location>
</feature>
<proteinExistence type="predicted"/>
<feature type="region of interest" description="Disordered" evidence="1">
    <location>
        <begin position="183"/>
        <end position="211"/>
    </location>
</feature>
<feature type="region of interest" description="Disordered" evidence="1">
    <location>
        <begin position="129"/>
        <end position="148"/>
    </location>
</feature>
<evidence type="ECO:0000313" key="3">
    <source>
        <dbReference type="Proteomes" id="UP001419268"/>
    </source>
</evidence>
<dbReference type="AlphaFoldDB" id="A0AAP0F9S9"/>
<organism evidence="2 3">
    <name type="scientific">Stephania cephalantha</name>
    <dbReference type="NCBI Taxonomy" id="152367"/>
    <lineage>
        <taxon>Eukaryota</taxon>
        <taxon>Viridiplantae</taxon>
        <taxon>Streptophyta</taxon>
        <taxon>Embryophyta</taxon>
        <taxon>Tracheophyta</taxon>
        <taxon>Spermatophyta</taxon>
        <taxon>Magnoliopsida</taxon>
        <taxon>Ranunculales</taxon>
        <taxon>Menispermaceae</taxon>
        <taxon>Menispermoideae</taxon>
        <taxon>Cissampelideae</taxon>
        <taxon>Stephania</taxon>
    </lineage>
</organism>
<comment type="caution">
    <text evidence="2">The sequence shown here is derived from an EMBL/GenBank/DDBJ whole genome shotgun (WGS) entry which is preliminary data.</text>
</comment>
<feature type="compositionally biased region" description="Low complexity" evidence="1">
    <location>
        <begin position="65"/>
        <end position="79"/>
    </location>
</feature>
<reference evidence="2 3" key="1">
    <citation type="submission" date="2024-01" db="EMBL/GenBank/DDBJ databases">
        <title>Genome assemblies of Stephania.</title>
        <authorList>
            <person name="Yang L."/>
        </authorList>
    </citation>
    <scope>NUCLEOTIDE SEQUENCE [LARGE SCALE GENOMIC DNA]</scope>
    <source>
        <strain evidence="2">JXDWG</strain>
        <tissue evidence="2">Leaf</tissue>
    </source>
</reference>
<evidence type="ECO:0000313" key="2">
    <source>
        <dbReference type="EMBL" id="KAK9105032.1"/>
    </source>
</evidence>
<sequence>MPVSPPPFILLTPRLTAPPNLSPFPVSSDHRHRLPPREPLLRPQPPSPPPRPSTSHRSRLRRPHTSQASITASPTTTSPFPVGFDHRLSPTRRRLLSIVATSYGRTAAASTVHCRHCCVHRLLPPVPPPPPPLSPTHRRGLGATNTCRRRLRPPPVIVVARTTAAPTAASTAASNSTAALHYILPPVQPPPSPRTSHASIAASPTATSQER</sequence>
<accession>A0AAP0F9S9</accession>
<evidence type="ECO:0000256" key="1">
    <source>
        <dbReference type="SAM" id="MobiDB-lite"/>
    </source>
</evidence>
<feature type="compositionally biased region" description="Polar residues" evidence="1">
    <location>
        <begin position="194"/>
        <end position="211"/>
    </location>
</feature>
<protein>
    <submittedName>
        <fullName evidence="2">Uncharacterized protein</fullName>
    </submittedName>
</protein>
<name>A0AAP0F9S9_9MAGN</name>